<dbReference type="InterPro" id="IPR043545">
    <property type="entry name" value="GRIP1/2"/>
</dbReference>
<keyword evidence="3" id="KW-0677">Repeat</keyword>
<evidence type="ECO:0000256" key="4">
    <source>
        <dbReference type="SAM" id="MobiDB-lite"/>
    </source>
</evidence>
<proteinExistence type="predicted"/>
<dbReference type="CDD" id="cd06685">
    <property type="entry name" value="PDZ7_GRIP1-2-like"/>
    <property type="match status" value="1"/>
</dbReference>
<dbReference type="PANTHER" id="PTHR46227:SF2">
    <property type="entry name" value="FI03335P"/>
    <property type="match status" value="1"/>
</dbReference>
<evidence type="ECO:0000256" key="1">
    <source>
        <dbReference type="ARBA" id="ARBA00004496"/>
    </source>
</evidence>
<comment type="subcellular location">
    <subcellularLocation>
        <location evidence="1">Cytoplasm</location>
    </subcellularLocation>
</comment>
<dbReference type="PROSITE" id="PS50106">
    <property type="entry name" value="PDZ"/>
    <property type="match status" value="7"/>
</dbReference>
<feature type="region of interest" description="Disordered" evidence="4">
    <location>
        <begin position="703"/>
        <end position="728"/>
    </location>
</feature>
<dbReference type="InterPro" id="IPR001478">
    <property type="entry name" value="PDZ"/>
</dbReference>
<name>A0A8W8LYQ4_MAGGI</name>
<dbReference type="Proteomes" id="UP000005408">
    <property type="component" value="Unassembled WGS sequence"/>
</dbReference>
<feature type="compositionally biased region" description="Basic and acidic residues" evidence="4">
    <location>
        <begin position="829"/>
        <end position="840"/>
    </location>
</feature>
<evidence type="ECO:0000256" key="2">
    <source>
        <dbReference type="ARBA" id="ARBA00022490"/>
    </source>
</evidence>
<dbReference type="FunFam" id="2.30.42.10:FF:000023">
    <property type="entry name" value="Glutamate receptor interacting protein 1"/>
    <property type="match status" value="1"/>
</dbReference>
<dbReference type="AlphaFoldDB" id="A0A8W8LYQ4"/>
<dbReference type="GO" id="GO:0005737">
    <property type="term" value="C:cytoplasm"/>
    <property type="evidence" value="ECO:0007669"/>
    <property type="project" value="UniProtKB-SubCell"/>
</dbReference>
<dbReference type="PANTHER" id="PTHR46227">
    <property type="entry name" value="GLUTAMATE RECEPTOR-INTERACTING PROTEIN GRIP"/>
    <property type="match status" value="1"/>
</dbReference>
<feature type="domain" description="PDZ" evidence="5">
    <location>
        <begin position="242"/>
        <end position="312"/>
    </location>
</feature>
<feature type="domain" description="PDZ" evidence="5">
    <location>
        <begin position="616"/>
        <end position="698"/>
    </location>
</feature>
<accession>A0A8W8LYQ4</accession>
<dbReference type="Pfam" id="PF00595">
    <property type="entry name" value="PDZ"/>
    <property type="match status" value="5"/>
</dbReference>
<protein>
    <recommendedName>
        <fullName evidence="5">PDZ domain-containing protein</fullName>
    </recommendedName>
</protein>
<feature type="domain" description="PDZ" evidence="5">
    <location>
        <begin position="431"/>
        <end position="511"/>
    </location>
</feature>
<keyword evidence="2" id="KW-0963">Cytoplasm</keyword>
<evidence type="ECO:0000313" key="7">
    <source>
        <dbReference type="Proteomes" id="UP000005408"/>
    </source>
</evidence>
<dbReference type="SMART" id="SM00228">
    <property type="entry name" value="PDZ"/>
    <property type="match status" value="7"/>
</dbReference>
<dbReference type="CDD" id="cd06681">
    <property type="entry name" value="PDZ2_GRIP1-2-like"/>
    <property type="match status" value="1"/>
</dbReference>
<feature type="compositionally biased region" description="Polar residues" evidence="4">
    <location>
        <begin position="759"/>
        <end position="776"/>
    </location>
</feature>
<feature type="domain" description="PDZ" evidence="5">
    <location>
        <begin position="523"/>
        <end position="602"/>
    </location>
</feature>
<reference evidence="6" key="1">
    <citation type="submission" date="2022-08" db="UniProtKB">
        <authorList>
            <consortium name="EnsemblMetazoa"/>
        </authorList>
    </citation>
    <scope>IDENTIFICATION</scope>
    <source>
        <strain evidence="6">05x7-T-G4-1.051#20</strain>
    </source>
</reference>
<feature type="region of interest" description="Disordered" evidence="4">
    <location>
        <begin position="829"/>
        <end position="887"/>
    </location>
</feature>
<keyword evidence="7" id="KW-1185">Reference proteome</keyword>
<dbReference type="OMA" id="ETKTHDY"/>
<dbReference type="EnsemblMetazoa" id="G29738.1">
    <property type="protein sequence ID" value="G29738.1:cds"/>
    <property type="gene ID" value="G29738"/>
</dbReference>
<dbReference type="CDD" id="cd06684">
    <property type="entry name" value="PDZ3_GRIP1-2-like"/>
    <property type="match status" value="1"/>
</dbReference>
<dbReference type="OrthoDB" id="75502at2759"/>
<dbReference type="Pfam" id="PF17820">
    <property type="entry name" value="PDZ_6"/>
    <property type="match status" value="2"/>
</dbReference>
<dbReference type="InterPro" id="IPR036034">
    <property type="entry name" value="PDZ_sf"/>
</dbReference>
<dbReference type="GO" id="GO:0098887">
    <property type="term" value="P:neurotransmitter receptor transport, endosome to postsynaptic membrane"/>
    <property type="evidence" value="ECO:0007669"/>
    <property type="project" value="TreeGrafter"/>
</dbReference>
<evidence type="ECO:0000313" key="6">
    <source>
        <dbReference type="EnsemblMetazoa" id="G29738.1:cds"/>
    </source>
</evidence>
<organism evidence="6 7">
    <name type="scientific">Magallana gigas</name>
    <name type="common">Pacific oyster</name>
    <name type="synonym">Crassostrea gigas</name>
    <dbReference type="NCBI Taxonomy" id="29159"/>
    <lineage>
        <taxon>Eukaryota</taxon>
        <taxon>Metazoa</taxon>
        <taxon>Spiralia</taxon>
        <taxon>Lophotrochozoa</taxon>
        <taxon>Mollusca</taxon>
        <taxon>Bivalvia</taxon>
        <taxon>Autobranchia</taxon>
        <taxon>Pteriomorphia</taxon>
        <taxon>Ostreida</taxon>
        <taxon>Ostreoidea</taxon>
        <taxon>Ostreidae</taxon>
        <taxon>Magallana</taxon>
    </lineage>
</organism>
<feature type="domain" description="PDZ" evidence="5">
    <location>
        <begin position="908"/>
        <end position="990"/>
    </location>
</feature>
<feature type="domain" description="PDZ" evidence="5">
    <location>
        <begin position="42"/>
        <end position="125"/>
    </location>
</feature>
<evidence type="ECO:0000259" key="5">
    <source>
        <dbReference type="PROSITE" id="PS50106"/>
    </source>
</evidence>
<dbReference type="Gene3D" id="2.30.42.10">
    <property type="match status" value="7"/>
</dbReference>
<dbReference type="SUPFAM" id="SSF50156">
    <property type="entry name" value="PDZ domain-like"/>
    <property type="match status" value="7"/>
</dbReference>
<dbReference type="InterPro" id="IPR041489">
    <property type="entry name" value="PDZ_6"/>
</dbReference>
<feature type="domain" description="PDZ" evidence="5">
    <location>
        <begin position="142"/>
        <end position="228"/>
    </location>
</feature>
<sequence length="1035" mass="112902">MPGWRPDCLRSSERHPEVLRYRASNASQLNTNLGVEQTGTAFVELQKKVGSGLGLIVSGGTDKESRAHISSFRPGGVAHRSDALLEGDFIVSVNGIKTRDMKHDEVINLLKNTGDQVLLEVEYQLPDTGFSDSFAICCKQHTVHLVREGKSFGFTIRGGYHEQQHKTRPLIVTQVRPGGPADREGSIKIGDRILAINDYNVAHFSLAEASVFLQQCGREVNLMVEYDVSLMEAVNNAQGPLLIEIDKLPGMKLGVHLTQTSHQGKPCLCIDHIDPMSIADRCGALHLGDHITSIDGTSVDQMSIAEASRLIETHTQDTIKLELLPHRLVERQQSRDYINKNGLLKAPGCLPSMAPASSVPALLSSASTPYGFGSSNALSSAPFGNSMMRLSGRSRRILHRIDPKQSSCMSISSAATSVVISNQICHVDTVEVSLCGDHKGVGLTVDGGPPEGITVYSIQPGSAAERCGVIQEGDRVVGMNDLEITNQSAEQVNQLIRDHRHRCDLTIEYDVAESVMPSSGIFVVKLPNHPRNLGLTIKAIRRELIITSVKKGSVSYRCGSVQTGDRILAINDIRTEGLTVEDAMHLLHSPEDIIKIKLRREEHPNDESCDESVVYTVELHRRGGPLGITISGTDSPGDPIIISDIIKGGLAEKTGAIHIGDLLLAINGEMMKGRTLTEATEMLQNAEDLITLKIARPIEVNRSRHRKGGHCSDRSTTPAASIDSAMESWDSECHDTQLGALGNGHSVQPMVVSRPLSRVNKSGRSMTSGGSNHSNALSSVDRLDDLSSGDDLDNCSDGSRENSAVEEWVRSFEDYENSEMLRQISASLREKSTASLDRRARPTSRSGSRRKKISHSTAINYNSDLDLGKVSGGPRKSRSAVRPSKSNAEMYQNHVQTIFSPTPVQLHKINVTRSTVVEDFGFGLSDGMYEKGVYISGVRKGSIADLNGLKPFDRVLQVNGIRTKDFDCALTIPLITEARNNLHLIISRNPITKSSSLGTKKYTGTQPFRDYRSQDEEKVYENFSVSSSVNSPKTV</sequence>
<evidence type="ECO:0000256" key="3">
    <source>
        <dbReference type="ARBA" id="ARBA00022737"/>
    </source>
</evidence>
<feature type="region of interest" description="Disordered" evidence="4">
    <location>
        <begin position="757"/>
        <end position="800"/>
    </location>
</feature>